<reference evidence="1" key="1">
    <citation type="journal article" date="2020" name="Stud. Mycol.">
        <title>101 Dothideomycetes genomes: a test case for predicting lifestyles and emergence of pathogens.</title>
        <authorList>
            <person name="Haridas S."/>
            <person name="Albert R."/>
            <person name="Binder M."/>
            <person name="Bloem J."/>
            <person name="Labutti K."/>
            <person name="Salamov A."/>
            <person name="Andreopoulos B."/>
            <person name="Baker S."/>
            <person name="Barry K."/>
            <person name="Bills G."/>
            <person name="Bluhm B."/>
            <person name="Cannon C."/>
            <person name="Castanera R."/>
            <person name="Culley D."/>
            <person name="Daum C."/>
            <person name="Ezra D."/>
            <person name="Gonzalez J."/>
            <person name="Henrissat B."/>
            <person name="Kuo A."/>
            <person name="Liang C."/>
            <person name="Lipzen A."/>
            <person name="Lutzoni F."/>
            <person name="Magnuson J."/>
            <person name="Mondo S."/>
            <person name="Nolan M."/>
            <person name="Ohm R."/>
            <person name="Pangilinan J."/>
            <person name="Park H.-J."/>
            <person name="Ramirez L."/>
            <person name="Alfaro M."/>
            <person name="Sun H."/>
            <person name="Tritt A."/>
            <person name="Yoshinaga Y."/>
            <person name="Zwiers L.-H."/>
            <person name="Turgeon B."/>
            <person name="Goodwin S."/>
            <person name="Spatafora J."/>
            <person name="Crous P."/>
            <person name="Grigoriev I."/>
        </authorList>
    </citation>
    <scope>NUCLEOTIDE SEQUENCE</scope>
    <source>
        <strain evidence="1">HMLAC05119</strain>
    </source>
</reference>
<gene>
    <name evidence="1" type="ORF">BDU57DRAFT_361556</name>
</gene>
<dbReference type="EMBL" id="ML979140">
    <property type="protein sequence ID" value="KAF1912370.1"/>
    <property type="molecule type" value="Genomic_DNA"/>
</dbReference>
<sequence>MSAQPDAETVWSNAAVQTNTAQRSLCVDVQSPETRRYLCGERGRRRRGHVFGGRGSSVEEGHAFTTPFDIPQDGLEAPRRQTSIRQSYCLPVAALLSYLPHPSRSTAARRPPFRLDSSCSATLCRLIKRPIPVAAAVPALPVAALDVAGHAQRRFLAFRAATRPD</sequence>
<proteinExistence type="predicted"/>
<evidence type="ECO:0000313" key="1">
    <source>
        <dbReference type="EMBL" id="KAF1912370.1"/>
    </source>
</evidence>
<accession>A0A6A5QBY8</accession>
<dbReference type="AlphaFoldDB" id="A0A6A5QBY8"/>
<evidence type="ECO:0000313" key="2">
    <source>
        <dbReference type="Proteomes" id="UP000800096"/>
    </source>
</evidence>
<name>A0A6A5QBY8_AMPQU</name>
<keyword evidence="2" id="KW-1185">Reference proteome</keyword>
<organism evidence="1 2">
    <name type="scientific">Ampelomyces quisqualis</name>
    <name type="common">Powdery mildew agent</name>
    <dbReference type="NCBI Taxonomy" id="50730"/>
    <lineage>
        <taxon>Eukaryota</taxon>
        <taxon>Fungi</taxon>
        <taxon>Dikarya</taxon>
        <taxon>Ascomycota</taxon>
        <taxon>Pezizomycotina</taxon>
        <taxon>Dothideomycetes</taxon>
        <taxon>Pleosporomycetidae</taxon>
        <taxon>Pleosporales</taxon>
        <taxon>Pleosporineae</taxon>
        <taxon>Phaeosphaeriaceae</taxon>
        <taxon>Ampelomyces</taxon>
    </lineage>
</organism>
<dbReference type="Proteomes" id="UP000800096">
    <property type="component" value="Unassembled WGS sequence"/>
</dbReference>
<protein>
    <submittedName>
        <fullName evidence="1">Uncharacterized protein</fullName>
    </submittedName>
</protein>